<dbReference type="Pfam" id="PF13305">
    <property type="entry name" value="TetR_C_33"/>
    <property type="match status" value="1"/>
</dbReference>
<dbReference type="InterPro" id="IPR009057">
    <property type="entry name" value="Homeodomain-like_sf"/>
</dbReference>
<dbReference type="Gene3D" id="1.10.357.10">
    <property type="entry name" value="Tetracycline Repressor, domain 2"/>
    <property type="match status" value="1"/>
</dbReference>
<reference evidence="7" key="1">
    <citation type="submission" date="2017-05" db="EMBL/GenBank/DDBJ databases">
        <authorList>
            <person name="Rodrigo-Torres L."/>
            <person name="Arahal R. D."/>
            <person name="Lucena T."/>
        </authorList>
    </citation>
    <scope>NUCLEOTIDE SEQUENCE [LARGE SCALE GENOMIC DNA]</scope>
    <source>
        <strain evidence="7">CECT 8649</strain>
    </source>
</reference>
<dbReference type="AlphaFoldDB" id="A0A238JF16"/>
<protein>
    <submittedName>
        <fullName evidence="6">Transcriptional regulator BetI</fullName>
    </submittedName>
</protein>
<dbReference type="Pfam" id="PF00440">
    <property type="entry name" value="TetR_N"/>
    <property type="match status" value="1"/>
</dbReference>
<evidence type="ECO:0000259" key="5">
    <source>
        <dbReference type="PROSITE" id="PS50977"/>
    </source>
</evidence>
<dbReference type="InterPro" id="IPR001647">
    <property type="entry name" value="HTH_TetR"/>
</dbReference>
<proteinExistence type="predicted"/>
<keyword evidence="2 4" id="KW-0238">DNA-binding</keyword>
<dbReference type="InterPro" id="IPR036271">
    <property type="entry name" value="Tet_transcr_reg_TetR-rel_C_sf"/>
</dbReference>
<evidence type="ECO:0000256" key="4">
    <source>
        <dbReference type="PROSITE-ProRule" id="PRU00335"/>
    </source>
</evidence>
<gene>
    <name evidence="6" type="ORF">TRP8649_03145</name>
</gene>
<dbReference type="GO" id="GO:0003677">
    <property type="term" value="F:DNA binding"/>
    <property type="evidence" value="ECO:0007669"/>
    <property type="project" value="UniProtKB-UniRule"/>
</dbReference>
<evidence type="ECO:0000313" key="7">
    <source>
        <dbReference type="Proteomes" id="UP000225972"/>
    </source>
</evidence>
<keyword evidence="3" id="KW-0804">Transcription</keyword>
<feature type="DNA-binding region" description="H-T-H motif" evidence="4">
    <location>
        <begin position="40"/>
        <end position="59"/>
    </location>
</feature>
<keyword evidence="1" id="KW-0805">Transcription regulation</keyword>
<feature type="domain" description="HTH tetR-type" evidence="5">
    <location>
        <begin position="17"/>
        <end position="77"/>
    </location>
</feature>
<dbReference type="Proteomes" id="UP000225972">
    <property type="component" value="Unassembled WGS sequence"/>
</dbReference>
<evidence type="ECO:0000256" key="2">
    <source>
        <dbReference type="ARBA" id="ARBA00023125"/>
    </source>
</evidence>
<name>A0A238JF16_9RHOB</name>
<dbReference type="SUPFAM" id="SSF48498">
    <property type="entry name" value="Tetracyclin repressor-like, C-terminal domain"/>
    <property type="match status" value="1"/>
</dbReference>
<accession>A0A238JF16</accession>
<dbReference type="PROSITE" id="PS50977">
    <property type="entry name" value="HTH_TETR_2"/>
    <property type="match status" value="1"/>
</dbReference>
<sequence>MSDLSRAPLTKPSHHHGNLRPALIEAGVAILIEDGLDKLTLRRCAARAGVSHAAPAHHFDGVDGLRAAIAEEGFRIFRNYMLDARGNVGPDPHERIKAICRGYIYFATDFPALFELMFNIKVIYDMVTSPVVPDSALGYDVLRDTCTPFVAPDADPILVETQVWSLIHGYGTLLLAGRFGGSNPDAPLGPIFDPVMALLDQLTVHQPGQTGA</sequence>
<evidence type="ECO:0000256" key="1">
    <source>
        <dbReference type="ARBA" id="ARBA00023015"/>
    </source>
</evidence>
<dbReference type="OrthoDB" id="7056813at2"/>
<evidence type="ECO:0000313" key="6">
    <source>
        <dbReference type="EMBL" id="SMX29015.1"/>
    </source>
</evidence>
<keyword evidence="7" id="KW-1185">Reference proteome</keyword>
<dbReference type="EMBL" id="FXXP01000002">
    <property type="protein sequence ID" value="SMX29015.1"/>
    <property type="molecule type" value="Genomic_DNA"/>
</dbReference>
<dbReference type="SUPFAM" id="SSF46689">
    <property type="entry name" value="Homeodomain-like"/>
    <property type="match status" value="1"/>
</dbReference>
<dbReference type="RefSeq" id="WP_099246765.1">
    <property type="nucleotide sequence ID" value="NZ_FXXP01000002.1"/>
</dbReference>
<organism evidence="6 7">
    <name type="scientific">Pelagimonas phthalicica</name>
    <dbReference type="NCBI Taxonomy" id="1037362"/>
    <lineage>
        <taxon>Bacteria</taxon>
        <taxon>Pseudomonadati</taxon>
        <taxon>Pseudomonadota</taxon>
        <taxon>Alphaproteobacteria</taxon>
        <taxon>Rhodobacterales</taxon>
        <taxon>Roseobacteraceae</taxon>
        <taxon>Pelagimonas</taxon>
    </lineage>
</organism>
<dbReference type="InterPro" id="IPR025996">
    <property type="entry name" value="MT1864/Rv1816-like_C"/>
</dbReference>
<evidence type="ECO:0000256" key="3">
    <source>
        <dbReference type="ARBA" id="ARBA00023163"/>
    </source>
</evidence>